<evidence type="ECO:0000313" key="2">
    <source>
        <dbReference type="EMBL" id="MTF38708.1"/>
    </source>
</evidence>
<accession>A0A844GV27</accession>
<dbReference type="SUPFAM" id="SSF56112">
    <property type="entry name" value="Protein kinase-like (PK-like)"/>
    <property type="match status" value="1"/>
</dbReference>
<dbReference type="EMBL" id="WMIA01000007">
    <property type="protein sequence ID" value="MTF38708.1"/>
    <property type="molecule type" value="Genomic_DNA"/>
</dbReference>
<evidence type="ECO:0000259" key="1">
    <source>
        <dbReference type="Pfam" id="PF01636"/>
    </source>
</evidence>
<comment type="caution">
    <text evidence="2">The sequence shown here is derived from an EMBL/GenBank/DDBJ whole genome shotgun (WGS) entry which is preliminary data.</text>
</comment>
<dbReference type="AlphaFoldDB" id="A0A844GV27"/>
<dbReference type="InterPro" id="IPR002575">
    <property type="entry name" value="Aminoglycoside_PTrfase"/>
</dbReference>
<evidence type="ECO:0000313" key="3">
    <source>
        <dbReference type="Proteomes" id="UP000437131"/>
    </source>
</evidence>
<reference evidence="2 3" key="1">
    <citation type="submission" date="2019-11" db="EMBL/GenBank/DDBJ databases">
        <title>Isolation of a new High Light Tolerant Cyanobacteria.</title>
        <authorList>
            <person name="Dobson Z."/>
            <person name="Vaughn N."/>
            <person name="Vaughn M."/>
            <person name="Fromme P."/>
            <person name="Mazor Y."/>
        </authorList>
    </citation>
    <scope>NUCLEOTIDE SEQUENCE [LARGE SCALE GENOMIC DNA]</scope>
    <source>
        <strain evidence="2 3">0216</strain>
    </source>
</reference>
<protein>
    <submittedName>
        <fullName evidence="2">Phosphotransferase</fullName>
    </submittedName>
</protein>
<dbReference type="Gene3D" id="3.90.1200.10">
    <property type="match status" value="1"/>
</dbReference>
<dbReference type="Pfam" id="PF01636">
    <property type="entry name" value="APH"/>
    <property type="match status" value="1"/>
</dbReference>
<name>A0A844GV27_9CHRO</name>
<feature type="domain" description="Aminoglycoside phosphotransferase" evidence="1">
    <location>
        <begin position="109"/>
        <end position="254"/>
    </location>
</feature>
<dbReference type="InterPro" id="IPR011009">
    <property type="entry name" value="Kinase-like_dom_sf"/>
</dbReference>
<dbReference type="Proteomes" id="UP000437131">
    <property type="component" value="Unassembled WGS sequence"/>
</dbReference>
<gene>
    <name evidence="2" type="ORF">GGC33_07185</name>
</gene>
<dbReference type="GO" id="GO:0016740">
    <property type="term" value="F:transferase activity"/>
    <property type="evidence" value="ECO:0007669"/>
    <property type="project" value="UniProtKB-KW"/>
</dbReference>
<organism evidence="2 3">
    <name type="scientific">Cyanobacterium aponinum 0216</name>
    <dbReference type="NCBI Taxonomy" id="2676140"/>
    <lineage>
        <taxon>Bacteria</taxon>
        <taxon>Bacillati</taxon>
        <taxon>Cyanobacteriota</taxon>
        <taxon>Cyanophyceae</taxon>
        <taxon>Oscillatoriophycideae</taxon>
        <taxon>Chroococcales</taxon>
        <taxon>Geminocystaceae</taxon>
        <taxon>Cyanobacterium</taxon>
    </lineage>
</organism>
<sequence length="358" mass="42450">MNCTIINNYQIHPKDKLINHIKNAINPHQVIKIFSENISILQEDNYKLIKIELIRYKPQKRCLIEYHFQGKNNLILIGKIRAKKTDFHSFQLQKNLWQNGFDENSQDNISVPEVVGIVTQWQMWLQKKVSGQILSQYLTKNQPIKICQKVAHIAHKLHKTNIPTNRNHTIKNELNILHEKLPLLTKYYPHWQKRIENLLNQCDILASKVIETELCGIHRDFYFDQIIIDNNRFYLLDLDLYCRGNPCLDIGNFIGHISEYSLRQFEDISALKYQELALKNEFINIHKREKQDHLSLSELKDLKTIINNNIDIYILLTLVRHIYLSTQFIERHTYTKKLFDFCEEKIKLALTFSLSSSL</sequence>
<keyword evidence="2" id="KW-0808">Transferase</keyword>
<dbReference type="RefSeq" id="WP_155083585.1">
    <property type="nucleotide sequence ID" value="NZ_WMIA01000007.1"/>
</dbReference>
<proteinExistence type="predicted"/>